<dbReference type="GO" id="GO:0003735">
    <property type="term" value="F:structural constituent of ribosome"/>
    <property type="evidence" value="ECO:0007669"/>
    <property type="project" value="InterPro"/>
</dbReference>
<evidence type="ECO:0000256" key="1">
    <source>
        <dbReference type="ARBA" id="ARBA00009312"/>
    </source>
</evidence>
<dbReference type="PIRSF" id="PIRSF002129">
    <property type="entry name" value="Ribosom_S6_euk"/>
    <property type="match status" value="1"/>
</dbReference>
<keyword evidence="2 4" id="KW-0689">Ribosomal protein</keyword>
<name>A0A7S4FD81_CHRCT</name>
<dbReference type="InterPro" id="IPR014401">
    <property type="entry name" value="Ribosomal_eS6-like"/>
</dbReference>
<evidence type="ECO:0000256" key="3">
    <source>
        <dbReference type="ARBA" id="ARBA00023274"/>
    </source>
</evidence>
<dbReference type="GO" id="GO:1990904">
    <property type="term" value="C:ribonucleoprotein complex"/>
    <property type="evidence" value="ECO:0007669"/>
    <property type="project" value="UniProtKB-KW"/>
</dbReference>
<dbReference type="InterPro" id="IPR001377">
    <property type="entry name" value="Ribosomal_eS6"/>
</dbReference>
<keyword evidence="3 4" id="KW-0687">Ribonucleoprotein</keyword>
<organism evidence="6">
    <name type="scientific">Chrysotila carterae</name>
    <name type="common">Marine alga</name>
    <name type="synonym">Syracosphaera carterae</name>
    <dbReference type="NCBI Taxonomy" id="13221"/>
    <lineage>
        <taxon>Eukaryota</taxon>
        <taxon>Haptista</taxon>
        <taxon>Haptophyta</taxon>
        <taxon>Prymnesiophyceae</taxon>
        <taxon>Isochrysidales</taxon>
        <taxon>Isochrysidaceae</taxon>
        <taxon>Chrysotila</taxon>
    </lineage>
</organism>
<comment type="similarity">
    <text evidence="1 4">Belongs to the eukaryotic ribosomal protein eS6 family.</text>
</comment>
<feature type="region of interest" description="Disordered" evidence="5">
    <location>
        <begin position="192"/>
        <end position="244"/>
    </location>
</feature>
<dbReference type="Pfam" id="PF01092">
    <property type="entry name" value="Ribosomal_S6e"/>
    <property type="match status" value="1"/>
</dbReference>
<accession>A0A7S4FD81</accession>
<evidence type="ECO:0000256" key="2">
    <source>
        <dbReference type="ARBA" id="ARBA00022980"/>
    </source>
</evidence>
<dbReference type="GO" id="GO:0006412">
    <property type="term" value="P:translation"/>
    <property type="evidence" value="ECO:0007669"/>
    <property type="project" value="InterPro"/>
</dbReference>
<reference evidence="6" key="1">
    <citation type="submission" date="2021-01" db="EMBL/GenBank/DDBJ databases">
        <authorList>
            <person name="Corre E."/>
            <person name="Pelletier E."/>
            <person name="Niang G."/>
            <person name="Scheremetjew M."/>
            <person name="Finn R."/>
            <person name="Kale V."/>
            <person name="Holt S."/>
            <person name="Cochrane G."/>
            <person name="Meng A."/>
            <person name="Brown T."/>
            <person name="Cohen L."/>
        </authorList>
    </citation>
    <scope>NUCLEOTIDE SEQUENCE</scope>
    <source>
        <strain evidence="6">CCMP645</strain>
    </source>
</reference>
<feature type="compositionally biased region" description="Basic and acidic residues" evidence="5">
    <location>
        <begin position="219"/>
        <end position="232"/>
    </location>
</feature>
<gene>
    <name evidence="6" type="ORF">PCAR00345_LOCUS40511</name>
</gene>
<dbReference type="AlphaFoldDB" id="A0A7S4FD81"/>
<dbReference type="PANTHER" id="PTHR11502">
    <property type="entry name" value="40S RIBOSOMAL PROTEIN S6"/>
    <property type="match status" value="1"/>
</dbReference>
<dbReference type="GO" id="GO:0005840">
    <property type="term" value="C:ribosome"/>
    <property type="evidence" value="ECO:0007669"/>
    <property type="project" value="UniProtKB-KW"/>
</dbReference>
<sequence>MKLNIANPATGCQKLIEIEDEKKLRTLYDRRLAAEVDGAELGDEFKGYVFKILGGQDKQGFPMKQGVLTQDRVKLMMSKGDQGCRGYGMRKGERYRKSCRGCIISHQIAVLHMVIVKKGDEEIEGLTDKQIPRRLGPKRASKIRKLFALSKEDDVRKYVIRREIPAKEGKKPKSKAPKIQRLVTPVTLQRKRHRLAVKKARQQKAKTEAADYQKLLALRQKESREKRQEKISQRRSQRSSRAED</sequence>
<evidence type="ECO:0000256" key="4">
    <source>
        <dbReference type="PIRNR" id="PIRNR002129"/>
    </source>
</evidence>
<evidence type="ECO:0000256" key="5">
    <source>
        <dbReference type="SAM" id="MobiDB-lite"/>
    </source>
</evidence>
<proteinExistence type="inferred from homology"/>
<dbReference type="Gene3D" id="1.20.5.2650">
    <property type="match status" value="1"/>
</dbReference>
<protein>
    <recommendedName>
        <fullName evidence="4">40S ribosomal protein S6</fullName>
    </recommendedName>
</protein>
<feature type="compositionally biased region" description="Basic residues" evidence="5">
    <location>
        <begin position="192"/>
        <end position="204"/>
    </location>
</feature>
<evidence type="ECO:0000313" key="6">
    <source>
        <dbReference type="EMBL" id="CAE0787803.1"/>
    </source>
</evidence>
<dbReference type="EMBL" id="HBIZ01066016">
    <property type="protein sequence ID" value="CAE0787803.1"/>
    <property type="molecule type" value="Transcribed_RNA"/>
</dbReference>
<dbReference type="SMART" id="SM01405">
    <property type="entry name" value="Ribosomal_S6e"/>
    <property type="match status" value="1"/>
</dbReference>